<dbReference type="PANTHER" id="PTHR15598">
    <property type="entry name" value="ENHANCER OF MRNA-DECAPPING PROTEIN 4"/>
    <property type="match status" value="1"/>
</dbReference>
<name>A0A183AMH7_9TREM</name>
<evidence type="ECO:0000256" key="2">
    <source>
        <dbReference type="ARBA" id="ARBA00009639"/>
    </source>
</evidence>
<feature type="region of interest" description="Disordered" evidence="6">
    <location>
        <begin position="345"/>
        <end position="433"/>
    </location>
</feature>
<dbReference type="Pfam" id="PF16529">
    <property type="entry name" value="Ge1_WD40"/>
    <property type="match status" value="1"/>
</dbReference>
<dbReference type="SUPFAM" id="SSF50978">
    <property type="entry name" value="WD40 repeat-like"/>
    <property type="match status" value="1"/>
</dbReference>
<protein>
    <submittedName>
        <fullName evidence="10">Ge1_WD40 domain-containing protein</fullName>
    </submittedName>
</protein>
<dbReference type="InterPro" id="IPR001680">
    <property type="entry name" value="WD40_rpt"/>
</dbReference>
<feature type="region of interest" description="Disordered" evidence="6">
    <location>
        <begin position="276"/>
        <end position="308"/>
    </location>
</feature>
<evidence type="ECO:0000259" key="7">
    <source>
        <dbReference type="Pfam" id="PF16529"/>
    </source>
</evidence>
<dbReference type="WBParaSite" id="ECPE_0000818401-mRNA-1">
    <property type="protein sequence ID" value="ECPE_0000818401-mRNA-1"/>
    <property type="gene ID" value="ECPE_0000818401"/>
</dbReference>
<feature type="compositionally biased region" description="Polar residues" evidence="6">
    <location>
        <begin position="287"/>
        <end position="308"/>
    </location>
</feature>
<dbReference type="AlphaFoldDB" id="A0A183AMH7"/>
<keyword evidence="9" id="KW-1185">Reference proteome</keyword>
<keyword evidence="3" id="KW-0963">Cytoplasm</keyword>
<dbReference type="OrthoDB" id="21128at2759"/>
<sequence length="433" mass="47173">MDVLAEAPKTRFAYMQADNHSDAITVVSLSRDGTCCATASLDGKVCIYSILSSPEEGEQGISPIHVFSPHDGAPVYGLIFINADHEDSDAHESTRATWSYLLTGASFNRELRIWSCTDWHCEQTVRFCAATPVAITSDTGVATFMPNAKPSIIMALDLTSSVLVASDITRRVLYILEITRDLSSPSATESRRTRMRFSSISEFLLTTPCILFALGELNRKALTDSDLSSLPSGKKQSMDLVSLEIHAIHTWSPNPDFKEPHDVTVECALEATSDLDELDIPPLRPSDFSQTSIHEPQCVPTESSPNADITAQVPDVERLSDLVPQGTFEHTTNNEVSRVELDHVPSLPEGDELHNSPGILSGESVPSSRLENEAQVTSPAGSHSARMDHSPGTPLTRCEQTRPDSPETCTNDDSVLSTKPIPEPMNDTQTSKL</sequence>
<dbReference type="EMBL" id="UZAN01045595">
    <property type="protein sequence ID" value="VDP82892.1"/>
    <property type="molecule type" value="Genomic_DNA"/>
</dbReference>
<dbReference type="PANTHER" id="PTHR15598:SF5">
    <property type="entry name" value="ENHANCER OF MRNA-DECAPPING PROTEIN 4"/>
    <property type="match status" value="1"/>
</dbReference>
<feature type="compositionally biased region" description="Polar residues" evidence="6">
    <location>
        <begin position="364"/>
        <end position="381"/>
    </location>
</feature>
<keyword evidence="4" id="KW-0853">WD repeat</keyword>
<evidence type="ECO:0000313" key="9">
    <source>
        <dbReference type="Proteomes" id="UP000272942"/>
    </source>
</evidence>
<reference evidence="10" key="1">
    <citation type="submission" date="2016-06" db="UniProtKB">
        <authorList>
            <consortium name="WormBaseParasite"/>
        </authorList>
    </citation>
    <scope>IDENTIFICATION</scope>
</reference>
<dbReference type="Proteomes" id="UP000272942">
    <property type="component" value="Unassembled WGS sequence"/>
</dbReference>
<feature type="compositionally biased region" description="Polar residues" evidence="6">
    <location>
        <begin position="407"/>
        <end position="417"/>
    </location>
</feature>
<dbReference type="InterPro" id="IPR036322">
    <property type="entry name" value="WD40_repeat_dom_sf"/>
</dbReference>
<comment type="similarity">
    <text evidence="2">Belongs to the WD repeat EDC4 family.</text>
</comment>
<dbReference type="InterPro" id="IPR015943">
    <property type="entry name" value="WD40/YVTN_repeat-like_dom_sf"/>
</dbReference>
<dbReference type="InterPro" id="IPR045152">
    <property type="entry name" value="EDC4-like"/>
</dbReference>
<dbReference type="GO" id="GO:0031087">
    <property type="term" value="P:deadenylation-independent decapping of nuclear-transcribed mRNA"/>
    <property type="evidence" value="ECO:0007669"/>
    <property type="project" value="InterPro"/>
</dbReference>
<evidence type="ECO:0000256" key="3">
    <source>
        <dbReference type="ARBA" id="ARBA00022490"/>
    </source>
</evidence>
<dbReference type="InterPro" id="IPR032401">
    <property type="entry name" value="EDC4_WD40"/>
</dbReference>
<gene>
    <name evidence="8" type="ORF">ECPE_LOCUS8162</name>
</gene>
<evidence type="ECO:0000256" key="1">
    <source>
        <dbReference type="ARBA" id="ARBA00004201"/>
    </source>
</evidence>
<evidence type="ECO:0000313" key="8">
    <source>
        <dbReference type="EMBL" id="VDP82892.1"/>
    </source>
</evidence>
<evidence type="ECO:0000256" key="6">
    <source>
        <dbReference type="SAM" id="MobiDB-lite"/>
    </source>
</evidence>
<dbReference type="GO" id="GO:0000932">
    <property type="term" value="C:P-body"/>
    <property type="evidence" value="ECO:0007669"/>
    <property type="project" value="UniProtKB-SubCell"/>
</dbReference>
<dbReference type="Gene3D" id="2.130.10.10">
    <property type="entry name" value="YVTN repeat-like/Quinoprotein amine dehydrogenase"/>
    <property type="match status" value="1"/>
</dbReference>
<evidence type="ECO:0000256" key="5">
    <source>
        <dbReference type="ARBA" id="ARBA00022737"/>
    </source>
</evidence>
<dbReference type="SMART" id="SM00320">
    <property type="entry name" value="WD40"/>
    <property type="match status" value="2"/>
</dbReference>
<comment type="subcellular location">
    <subcellularLocation>
        <location evidence="1">Cytoplasm</location>
        <location evidence="1">P-body</location>
    </subcellularLocation>
</comment>
<keyword evidence="5" id="KW-0677">Repeat</keyword>
<evidence type="ECO:0000256" key="4">
    <source>
        <dbReference type="ARBA" id="ARBA00022574"/>
    </source>
</evidence>
<proteinExistence type="inferred from homology"/>
<feature type="domain" description="Enhancer of mRNA-decapping protein 4 WD40 repeat region" evidence="7">
    <location>
        <begin position="13"/>
        <end position="181"/>
    </location>
</feature>
<accession>A0A183AMH7</accession>
<organism evidence="10">
    <name type="scientific">Echinostoma caproni</name>
    <dbReference type="NCBI Taxonomy" id="27848"/>
    <lineage>
        <taxon>Eukaryota</taxon>
        <taxon>Metazoa</taxon>
        <taxon>Spiralia</taxon>
        <taxon>Lophotrochozoa</taxon>
        <taxon>Platyhelminthes</taxon>
        <taxon>Trematoda</taxon>
        <taxon>Digenea</taxon>
        <taxon>Plagiorchiida</taxon>
        <taxon>Echinostomata</taxon>
        <taxon>Echinostomatoidea</taxon>
        <taxon>Echinostomatidae</taxon>
        <taxon>Echinostoma</taxon>
    </lineage>
</organism>
<evidence type="ECO:0000313" key="10">
    <source>
        <dbReference type="WBParaSite" id="ECPE_0000818401-mRNA-1"/>
    </source>
</evidence>
<reference evidence="8 9" key="2">
    <citation type="submission" date="2018-11" db="EMBL/GenBank/DDBJ databases">
        <authorList>
            <consortium name="Pathogen Informatics"/>
        </authorList>
    </citation>
    <scope>NUCLEOTIDE SEQUENCE [LARGE SCALE GENOMIC DNA]</scope>
    <source>
        <strain evidence="8 9">Egypt</strain>
    </source>
</reference>